<dbReference type="EMBL" id="JBDFQZ010000007">
    <property type="protein sequence ID" value="KAK9705815.1"/>
    <property type="molecule type" value="Genomic_DNA"/>
</dbReference>
<feature type="region of interest" description="Disordered" evidence="1">
    <location>
        <begin position="48"/>
        <end position="71"/>
    </location>
</feature>
<feature type="domain" description="PMI1/PMIR1-2 C-terminal" evidence="2">
    <location>
        <begin position="100"/>
        <end position="148"/>
    </location>
</feature>
<evidence type="ECO:0000313" key="4">
    <source>
        <dbReference type="Proteomes" id="UP001443914"/>
    </source>
</evidence>
<dbReference type="Pfam" id="PF21745">
    <property type="entry name" value="PMI1_PMIR1-2_C"/>
    <property type="match status" value="1"/>
</dbReference>
<dbReference type="InterPro" id="IPR039614">
    <property type="entry name" value="PMI1-like"/>
</dbReference>
<feature type="compositionally biased region" description="Polar residues" evidence="1">
    <location>
        <begin position="1"/>
        <end position="20"/>
    </location>
</feature>
<reference evidence="3" key="1">
    <citation type="submission" date="2024-03" db="EMBL/GenBank/DDBJ databases">
        <title>WGS assembly of Saponaria officinalis var. Norfolk2.</title>
        <authorList>
            <person name="Jenkins J."/>
            <person name="Shu S."/>
            <person name="Grimwood J."/>
            <person name="Barry K."/>
            <person name="Goodstein D."/>
            <person name="Schmutz J."/>
            <person name="Leebens-Mack J."/>
            <person name="Osbourn A."/>
        </authorList>
    </citation>
    <scope>NUCLEOTIDE SEQUENCE [LARGE SCALE GENOMIC DNA]</scope>
    <source>
        <strain evidence="3">JIC</strain>
    </source>
</reference>
<feature type="region of interest" description="Disordered" evidence="1">
    <location>
        <begin position="1"/>
        <end position="21"/>
    </location>
</feature>
<sequence>MSSLNTKKSSPNIDSSNGNLQRVDDLQRELEELEEWFCSELTRLKHHLGNSSDSNDNDRRSYATDEDDKRDSKFEKLDYEAGYLYTFNCFNTFDGAFRQLSIQISSPAHVPPENESNTISKVLNQMAEMGKEKLMSWLLESMPMTDISTNNIHIQNSDTSSPNNVLEAILSSSIESLRDLVTEGLQIQMGAKEVAKWEQVMIKQARKDEKIRDNDEASVIMVVIIQARDPNRDYEAINEMMIGLIEARYAENGEDEKGFEIMGVYVAGLVARSRNGDVIHNCLWCVSA</sequence>
<evidence type="ECO:0000256" key="1">
    <source>
        <dbReference type="SAM" id="MobiDB-lite"/>
    </source>
</evidence>
<name>A0AAW1JQC3_SAPOF</name>
<evidence type="ECO:0000313" key="3">
    <source>
        <dbReference type="EMBL" id="KAK9705815.1"/>
    </source>
</evidence>
<dbReference type="Proteomes" id="UP001443914">
    <property type="component" value="Unassembled WGS sequence"/>
</dbReference>
<accession>A0AAW1JQC3</accession>
<proteinExistence type="predicted"/>
<gene>
    <name evidence="3" type="ORF">RND81_07G084000</name>
</gene>
<feature type="compositionally biased region" description="Basic and acidic residues" evidence="1">
    <location>
        <begin position="56"/>
        <end position="71"/>
    </location>
</feature>
<dbReference type="AlphaFoldDB" id="A0AAW1JQC3"/>
<organism evidence="3 4">
    <name type="scientific">Saponaria officinalis</name>
    <name type="common">Common soapwort</name>
    <name type="synonym">Lychnis saponaria</name>
    <dbReference type="NCBI Taxonomy" id="3572"/>
    <lineage>
        <taxon>Eukaryota</taxon>
        <taxon>Viridiplantae</taxon>
        <taxon>Streptophyta</taxon>
        <taxon>Embryophyta</taxon>
        <taxon>Tracheophyta</taxon>
        <taxon>Spermatophyta</taxon>
        <taxon>Magnoliopsida</taxon>
        <taxon>eudicotyledons</taxon>
        <taxon>Gunneridae</taxon>
        <taxon>Pentapetalae</taxon>
        <taxon>Caryophyllales</taxon>
        <taxon>Caryophyllaceae</taxon>
        <taxon>Caryophylleae</taxon>
        <taxon>Saponaria</taxon>
    </lineage>
</organism>
<protein>
    <recommendedName>
        <fullName evidence="2">PMI1/PMIR1-2 C-terminal domain-containing protein</fullName>
    </recommendedName>
</protein>
<dbReference type="InterPro" id="IPR048972">
    <property type="entry name" value="PMI1_PMIR1-2_C"/>
</dbReference>
<evidence type="ECO:0000259" key="2">
    <source>
        <dbReference type="Pfam" id="PF21745"/>
    </source>
</evidence>
<comment type="caution">
    <text evidence="3">The sequence shown here is derived from an EMBL/GenBank/DDBJ whole genome shotgun (WGS) entry which is preliminary data.</text>
</comment>
<dbReference type="PANTHER" id="PTHR33414:SF8">
    <property type="entry name" value="OS09G0559200 PROTEIN"/>
    <property type="match status" value="1"/>
</dbReference>
<dbReference type="PANTHER" id="PTHR33414">
    <property type="entry name" value="PROTEIN PLASTID MOVEMENT IMPAIRED 1-RELATED 1"/>
    <property type="match status" value="1"/>
</dbReference>
<keyword evidence="4" id="KW-1185">Reference proteome</keyword>